<evidence type="ECO:0000256" key="7">
    <source>
        <dbReference type="ARBA" id="ARBA00022691"/>
    </source>
</evidence>
<accession>A0A1I5PDV1</accession>
<evidence type="ECO:0000256" key="5">
    <source>
        <dbReference type="ARBA" id="ARBA00022603"/>
    </source>
</evidence>
<feature type="transmembrane region" description="Helical" evidence="12">
    <location>
        <begin position="46"/>
        <end position="66"/>
    </location>
</feature>
<dbReference type="Proteomes" id="UP000198784">
    <property type="component" value="Unassembled WGS sequence"/>
</dbReference>
<dbReference type="GO" id="GO:0016020">
    <property type="term" value="C:membrane"/>
    <property type="evidence" value="ECO:0007669"/>
    <property type="project" value="UniProtKB-SubCell"/>
</dbReference>
<keyword evidence="6 13" id="KW-0808">Transferase</keyword>
<proteinExistence type="inferred from homology"/>
<dbReference type="EC" id="2.1.1.334" evidence="4"/>
<feature type="transmembrane region" description="Helical" evidence="12">
    <location>
        <begin position="7"/>
        <end position="26"/>
    </location>
</feature>
<dbReference type="AlphaFoldDB" id="A0A1I5PDV1"/>
<keyword evidence="8 12" id="KW-0812">Transmembrane</keyword>
<keyword evidence="5 13" id="KW-0489">Methyltransferase</keyword>
<comment type="catalytic activity">
    <reaction evidence="11">
        <text>methanethiol + S-adenosyl-L-methionine = dimethyl sulfide + S-adenosyl-L-homocysteine + H(+)</text>
        <dbReference type="Rhea" id="RHEA:50428"/>
        <dbReference type="ChEBI" id="CHEBI:15378"/>
        <dbReference type="ChEBI" id="CHEBI:16007"/>
        <dbReference type="ChEBI" id="CHEBI:17437"/>
        <dbReference type="ChEBI" id="CHEBI:57856"/>
        <dbReference type="ChEBI" id="CHEBI:59789"/>
        <dbReference type="EC" id="2.1.1.334"/>
    </reaction>
</comment>
<keyword evidence="14" id="KW-1185">Reference proteome</keyword>
<dbReference type="RefSeq" id="WP_090499731.1">
    <property type="nucleotide sequence ID" value="NZ_FOWX01000008.1"/>
</dbReference>
<evidence type="ECO:0000313" key="13">
    <source>
        <dbReference type="EMBL" id="SFP32278.1"/>
    </source>
</evidence>
<dbReference type="OrthoDB" id="9789029at2"/>
<dbReference type="Gene3D" id="1.20.120.1630">
    <property type="match status" value="1"/>
</dbReference>
<keyword evidence="10 12" id="KW-0472">Membrane</keyword>
<reference evidence="14" key="1">
    <citation type="submission" date="2016-10" db="EMBL/GenBank/DDBJ databases">
        <authorList>
            <person name="Varghese N."/>
            <person name="Submissions S."/>
        </authorList>
    </citation>
    <scope>NUCLEOTIDE SEQUENCE [LARGE SCALE GENOMIC DNA]</scope>
    <source>
        <strain evidence="14">DSM 17834</strain>
    </source>
</reference>
<dbReference type="GO" id="GO:0032259">
    <property type="term" value="P:methylation"/>
    <property type="evidence" value="ECO:0007669"/>
    <property type="project" value="UniProtKB-KW"/>
</dbReference>
<dbReference type="PANTHER" id="PTHR31040:SF1">
    <property type="entry name" value="NURIM"/>
    <property type="match status" value="1"/>
</dbReference>
<dbReference type="NCBIfam" id="NF045656">
    <property type="entry name" value="MeththiolMtaseMddA"/>
    <property type="match status" value="1"/>
</dbReference>
<dbReference type="EMBL" id="FOWX01000008">
    <property type="protein sequence ID" value="SFP32278.1"/>
    <property type="molecule type" value="Genomic_DNA"/>
</dbReference>
<evidence type="ECO:0000256" key="1">
    <source>
        <dbReference type="ARBA" id="ARBA00002096"/>
    </source>
</evidence>
<feature type="transmembrane region" description="Helical" evidence="12">
    <location>
        <begin position="194"/>
        <end position="214"/>
    </location>
</feature>
<evidence type="ECO:0000256" key="2">
    <source>
        <dbReference type="ARBA" id="ARBA00004141"/>
    </source>
</evidence>
<evidence type="ECO:0000256" key="6">
    <source>
        <dbReference type="ARBA" id="ARBA00022679"/>
    </source>
</evidence>
<comment type="similarity">
    <text evidence="3">Belongs to the nurim family.</text>
</comment>
<sequence>MKRFAIFLYGVGSYAVFFATFLYAIAFVGNSPLVPRSIDGIPEMAFGNALVINMLLLAVFAIQHSVMARPAFKAWWTRIIPQAAERSTYVLLSSLALIALFYFWQPMGGVIWQVENRSGQLLLSAGFGFGWALVLYSTFLINHFDLFGLRQVWLQLLGRPYMALPFKTPAAYRLVRHPLYLGWFFAFWCTPQMTAAHLLFAVLSSIYILIGIFFEERDLIRVHPEYRVYRQQVPMLLPRLRKAKRVAEVEEAA</sequence>
<evidence type="ECO:0000256" key="3">
    <source>
        <dbReference type="ARBA" id="ARBA00010631"/>
    </source>
</evidence>
<evidence type="ECO:0000256" key="11">
    <source>
        <dbReference type="ARBA" id="ARBA00048134"/>
    </source>
</evidence>
<keyword evidence="9 12" id="KW-1133">Transmembrane helix</keyword>
<evidence type="ECO:0000313" key="14">
    <source>
        <dbReference type="Proteomes" id="UP000198784"/>
    </source>
</evidence>
<feature type="transmembrane region" description="Helical" evidence="12">
    <location>
        <begin position="87"/>
        <end position="105"/>
    </location>
</feature>
<dbReference type="InterPro" id="IPR033580">
    <property type="entry name" value="Nurim-like"/>
</dbReference>
<evidence type="ECO:0000256" key="8">
    <source>
        <dbReference type="ARBA" id="ARBA00022692"/>
    </source>
</evidence>
<evidence type="ECO:0000256" key="10">
    <source>
        <dbReference type="ARBA" id="ARBA00023136"/>
    </source>
</evidence>
<comment type="subcellular location">
    <subcellularLocation>
        <location evidence="2">Membrane</location>
        <topology evidence="2">Multi-pass membrane protein</topology>
    </subcellularLocation>
</comment>
<comment type="function">
    <text evidence="1">Catalyzes the methylation of methanethiol (MeSH) to yield dimethylsulphide (DMS).</text>
</comment>
<name>A0A1I5PDV1_9PSED</name>
<protein>
    <recommendedName>
        <fullName evidence="4">methanethiol S-methyltransferase</fullName>
        <ecNumber evidence="4">2.1.1.334</ecNumber>
    </recommendedName>
</protein>
<evidence type="ECO:0000256" key="4">
    <source>
        <dbReference type="ARBA" id="ARBA00012149"/>
    </source>
</evidence>
<dbReference type="PANTHER" id="PTHR31040">
    <property type="entry name" value="NURIM"/>
    <property type="match status" value="1"/>
</dbReference>
<keyword evidence="7" id="KW-0949">S-adenosyl-L-methionine</keyword>
<feature type="transmembrane region" description="Helical" evidence="12">
    <location>
        <begin position="125"/>
        <end position="149"/>
    </location>
</feature>
<evidence type="ECO:0000256" key="12">
    <source>
        <dbReference type="SAM" id="Phobius"/>
    </source>
</evidence>
<gene>
    <name evidence="13" type="ORF">SAMN05216190_108150</name>
</gene>
<dbReference type="STRING" id="289003.SAMN05216190_108150"/>
<organism evidence="13 14">
    <name type="scientific">Pseudomonas borbori</name>
    <dbReference type="NCBI Taxonomy" id="289003"/>
    <lineage>
        <taxon>Bacteria</taxon>
        <taxon>Pseudomonadati</taxon>
        <taxon>Pseudomonadota</taxon>
        <taxon>Gammaproteobacteria</taxon>
        <taxon>Pseudomonadales</taxon>
        <taxon>Pseudomonadaceae</taxon>
        <taxon>Pseudomonas</taxon>
    </lineage>
</organism>
<dbReference type="GO" id="GO:0008168">
    <property type="term" value="F:methyltransferase activity"/>
    <property type="evidence" value="ECO:0007669"/>
    <property type="project" value="UniProtKB-KW"/>
</dbReference>
<dbReference type="InterPro" id="IPR054700">
    <property type="entry name" value="MddA"/>
</dbReference>
<evidence type="ECO:0000256" key="9">
    <source>
        <dbReference type="ARBA" id="ARBA00022989"/>
    </source>
</evidence>